<keyword evidence="6" id="KW-1185">Reference proteome</keyword>
<evidence type="ECO:0000259" key="4">
    <source>
        <dbReference type="PROSITE" id="PS50110"/>
    </source>
</evidence>
<feature type="modified residue" description="4-aspartylphosphate" evidence="2">
    <location>
        <position position="85"/>
    </location>
</feature>
<dbReference type="RefSeq" id="WP_176278347.1">
    <property type="nucleotide sequence ID" value="NZ_JABWMH010000001.1"/>
</dbReference>
<feature type="domain" description="Response regulatory" evidence="4">
    <location>
        <begin position="31"/>
        <end position="153"/>
    </location>
</feature>
<evidence type="ECO:0000256" key="2">
    <source>
        <dbReference type="PROSITE-ProRule" id="PRU00169"/>
    </source>
</evidence>
<dbReference type="Pfam" id="PF00072">
    <property type="entry name" value="Response_reg"/>
    <property type="match status" value="1"/>
</dbReference>
<dbReference type="PROSITE" id="PS50110">
    <property type="entry name" value="RESPONSE_REGULATORY"/>
    <property type="match status" value="1"/>
</dbReference>
<dbReference type="SUPFAM" id="SSF52172">
    <property type="entry name" value="CheY-like"/>
    <property type="match status" value="1"/>
</dbReference>
<accession>A0ABX2MZK1</accession>
<comment type="caution">
    <text evidence="5">The sequence shown here is derived from an EMBL/GenBank/DDBJ whole genome shotgun (WGS) entry which is preliminary data.</text>
</comment>
<feature type="region of interest" description="Disordered" evidence="3">
    <location>
        <begin position="1"/>
        <end position="23"/>
    </location>
</feature>
<feature type="compositionally biased region" description="Basic and acidic residues" evidence="3">
    <location>
        <begin position="1"/>
        <end position="17"/>
    </location>
</feature>
<gene>
    <name evidence="5" type="ORF">HUO14_02800</name>
</gene>
<evidence type="ECO:0000256" key="1">
    <source>
        <dbReference type="ARBA" id="ARBA00022553"/>
    </source>
</evidence>
<evidence type="ECO:0000313" key="6">
    <source>
        <dbReference type="Proteomes" id="UP000652427"/>
    </source>
</evidence>
<dbReference type="SMART" id="SM00448">
    <property type="entry name" value="REC"/>
    <property type="match status" value="1"/>
</dbReference>
<proteinExistence type="predicted"/>
<dbReference type="CDD" id="cd17546">
    <property type="entry name" value="REC_hyHK_CKI1_RcsC-like"/>
    <property type="match status" value="1"/>
</dbReference>
<dbReference type="Gene3D" id="3.40.50.2300">
    <property type="match status" value="1"/>
</dbReference>
<dbReference type="InterPro" id="IPR001789">
    <property type="entry name" value="Sig_transdc_resp-reg_receiver"/>
</dbReference>
<organism evidence="5 6">
    <name type="scientific">Parasphingorhabdus flavimaris</name>
    <dbReference type="NCBI Taxonomy" id="266812"/>
    <lineage>
        <taxon>Bacteria</taxon>
        <taxon>Pseudomonadati</taxon>
        <taxon>Pseudomonadota</taxon>
        <taxon>Alphaproteobacteria</taxon>
        <taxon>Sphingomonadales</taxon>
        <taxon>Sphingomonadaceae</taxon>
        <taxon>Parasphingorhabdus</taxon>
    </lineage>
</organism>
<evidence type="ECO:0000256" key="3">
    <source>
        <dbReference type="SAM" id="MobiDB-lite"/>
    </source>
</evidence>
<dbReference type="PANTHER" id="PTHR45339:SF3">
    <property type="entry name" value="HISTIDINE KINASE"/>
    <property type="match status" value="1"/>
</dbReference>
<dbReference type="SUPFAM" id="SSF47226">
    <property type="entry name" value="Histidine-containing phosphotransfer domain, HPT domain"/>
    <property type="match status" value="1"/>
</dbReference>
<dbReference type="EMBL" id="JABWMH010000001">
    <property type="protein sequence ID" value="NVD26833.1"/>
    <property type="molecule type" value="Genomic_DNA"/>
</dbReference>
<dbReference type="Proteomes" id="UP000652427">
    <property type="component" value="Unassembled WGS sequence"/>
</dbReference>
<dbReference type="PANTHER" id="PTHR45339">
    <property type="entry name" value="HYBRID SIGNAL TRANSDUCTION HISTIDINE KINASE J"/>
    <property type="match status" value="1"/>
</dbReference>
<keyword evidence="1 2" id="KW-0597">Phosphoprotein</keyword>
<dbReference type="InterPro" id="IPR036641">
    <property type="entry name" value="HPT_dom_sf"/>
</dbReference>
<dbReference type="InterPro" id="IPR011006">
    <property type="entry name" value="CheY-like_superfamily"/>
</dbReference>
<evidence type="ECO:0000313" key="5">
    <source>
        <dbReference type="EMBL" id="NVD26833.1"/>
    </source>
</evidence>
<name>A0ABX2MZK1_9SPHN</name>
<protein>
    <submittedName>
        <fullName evidence="5">Response regulator</fullName>
    </submittedName>
</protein>
<sequence length="261" mass="29227">MSQIRDFDQMPARHELGGKTVNEDASETRARLLLVEDHDVNQILVQAMTRRLGYESELAADGIEAVERIDQSIADNNSFDLVLMDIQMPLMDGYEATRMIRASGISGEMLPIIALTANAFGDDIRNCLAAGMQAHIAKPIDIANLDSILQQWLKPKFVEENIPPRNEVPNCMSPDLIRRYRLRKEEALNSVASLLRKGAFTGMEIREVSDQMHKLAGTAAMFGEANLGKEARLIEEGLKHWKIVDRPQKMQLAAKRFLDAA</sequence>
<reference evidence="5 6" key="1">
    <citation type="submission" date="2020-06" db="EMBL/GenBank/DDBJ databases">
        <authorList>
            <person name="Kim S.-J."/>
            <person name="Park S.-J."/>
        </authorList>
    </citation>
    <scope>NUCLEOTIDE SEQUENCE [LARGE SCALE GENOMIC DNA]</scope>
    <source>
        <strain evidence="5 6">SW-151</strain>
    </source>
</reference>